<organism evidence="1 2">
    <name type="scientific">Zarea fungicola</name>
    <dbReference type="NCBI Taxonomy" id="93591"/>
    <lineage>
        <taxon>Eukaryota</taxon>
        <taxon>Fungi</taxon>
        <taxon>Dikarya</taxon>
        <taxon>Ascomycota</taxon>
        <taxon>Pezizomycotina</taxon>
        <taxon>Sordariomycetes</taxon>
        <taxon>Hypocreomycetidae</taxon>
        <taxon>Hypocreales</taxon>
        <taxon>Cordycipitaceae</taxon>
        <taxon>Zarea</taxon>
    </lineage>
</organism>
<sequence>MKASFITLLSLSLAIAAPLSANENAAAITSATVDAEFRDNPRFGWLGKRDTKPNTDAVFRDNPRFGWLGKRDTKPNTDAVFRDNPRFGWLGKH</sequence>
<name>A0ACC1NII2_9HYPO</name>
<dbReference type="Proteomes" id="UP001143910">
    <property type="component" value="Unassembled WGS sequence"/>
</dbReference>
<gene>
    <name evidence="1" type="ORF">NQ176_g3435</name>
</gene>
<comment type="caution">
    <text evidence="1">The sequence shown here is derived from an EMBL/GenBank/DDBJ whole genome shotgun (WGS) entry which is preliminary data.</text>
</comment>
<keyword evidence="2" id="KW-1185">Reference proteome</keyword>
<proteinExistence type="predicted"/>
<evidence type="ECO:0000313" key="1">
    <source>
        <dbReference type="EMBL" id="KAJ2979132.1"/>
    </source>
</evidence>
<evidence type="ECO:0000313" key="2">
    <source>
        <dbReference type="Proteomes" id="UP001143910"/>
    </source>
</evidence>
<reference evidence="1" key="1">
    <citation type="submission" date="2022-08" db="EMBL/GenBank/DDBJ databases">
        <title>Genome Sequence of Lecanicillium fungicola.</title>
        <authorList>
            <person name="Buettner E."/>
        </authorList>
    </citation>
    <scope>NUCLEOTIDE SEQUENCE</scope>
    <source>
        <strain evidence="1">Babe33</strain>
    </source>
</reference>
<protein>
    <submittedName>
        <fullName evidence="1">Uncharacterized protein</fullName>
    </submittedName>
</protein>
<dbReference type="EMBL" id="JANJQO010000312">
    <property type="protein sequence ID" value="KAJ2979132.1"/>
    <property type="molecule type" value="Genomic_DNA"/>
</dbReference>
<accession>A0ACC1NII2</accession>